<evidence type="ECO:0000313" key="8">
    <source>
        <dbReference type="Proteomes" id="UP000260841"/>
    </source>
</evidence>
<dbReference type="GO" id="GO:0005829">
    <property type="term" value="C:cytosol"/>
    <property type="evidence" value="ECO:0007669"/>
    <property type="project" value="TreeGrafter"/>
</dbReference>
<dbReference type="Pfam" id="PF00266">
    <property type="entry name" value="Aminotran_5"/>
    <property type="match status" value="1"/>
</dbReference>
<dbReference type="Gene3D" id="6.20.440.10">
    <property type="match status" value="1"/>
</dbReference>
<dbReference type="Proteomes" id="UP000260664">
    <property type="component" value="Unassembled WGS sequence"/>
</dbReference>
<dbReference type="PANTHER" id="PTHR11773:SF1">
    <property type="entry name" value="GLYCINE DEHYDROGENASE (DECARBOXYLATING), MITOCHONDRIAL"/>
    <property type="match status" value="1"/>
</dbReference>
<dbReference type="InterPro" id="IPR020581">
    <property type="entry name" value="GDC_P"/>
</dbReference>
<feature type="domain" description="Glycine dehydrogenase C-terminal" evidence="4">
    <location>
        <begin position="370"/>
        <end position="475"/>
    </location>
</feature>
<dbReference type="GO" id="GO:0004375">
    <property type="term" value="F:glycine dehydrogenase (decarboxylating) activity"/>
    <property type="evidence" value="ECO:0007669"/>
    <property type="project" value="InterPro"/>
</dbReference>
<protein>
    <submittedName>
        <fullName evidence="5">Glycine dehydrogenase subunit 2</fullName>
    </submittedName>
</protein>
<name>A0A3E4F6K7_9FIRM</name>
<dbReference type="Pfam" id="PF21478">
    <property type="entry name" value="GcvP2_C"/>
    <property type="match status" value="1"/>
</dbReference>
<dbReference type="PANTHER" id="PTHR11773">
    <property type="entry name" value="GLYCINE DEHYDROGENASE, DECARBOXYLATING"/>
    <property type="match status" value="1"/>
</dbReference>
<evidence type="ECO:0000259" key="4">
    <source>
        <dbReference type="Pfam" id="PF21478"/>
    </source>
</evidence>
<sequence length="519" mass="58457">MGYYKTNRDFHEARWDEPIIMKLGNPGERGVLVPKADEKVTKATGTVETLLPENLIRKKAPKLPEMSQMQVLRHYMRLSQETIGTDFNIDIGLGTCTMKYSPKIHEQLVRSEKLSEVHPYQDESTIQGILEIMYRDEQYIKAISGMDKVSLQPGGGTQAIFANVETIRAYHESRGEGEQRNEIITTILSHPGNPGAAATLGYKVITLYPDENGVPDIEALKAAVSEHTAALMITNPEDTGIYNEKIKEFVDIVHAAGGLCVYDQANLNGLFGITRARDAGFDMCHYNLHKSFSSPHGCQGPAAGAQCVCEKLAKFVAAPTVEFDGEKYYLDYNRPDSIGKLRKFYGVPAVLVRTYAYIRTLGPDGMKQIAEMSILNNNYMLKKLLEIKGISLPYAKGKYRLEQARLSWKELTDETGVTTDDICRRIVDYGFQDYFTSHHPRIIPEPFTPEPVESYSKDDIDEFVDAYRQIAEEAYTTPQVIKEAPHHAALGSRIQEDGLTEWKKFATTWRAYIKMKKDS</sequence>
<comment type="caution">
    <text evidence="5">The sequence shown here is derived from an EMBL/GenBank/DDBJ whole genome shotgun (WGS) entry which is preliminary data.</text>
</comment>
<gene>
    <name evidence="6" type="ORF">DXB36_00315</name>
    <name evidence="5" type="ORF">DXD84_08305</name>
</gene>
<proteinExistence type="predicted"/>
<evidence type="ECO:0000313" key="7">
    <source>
        <dbReference type="Proteomes" id="UP000260664"/>
    </source>
</evidence>
<dbReference type="Gene3D" id="3.40.640.10">
    <property type="entry name" value="Type I PLP-dependent aspartate aminotransferase-like (Major domain)"/>
    <property type="match status" value="1"/>
</dbReference>
<dbReference type="GO" id="GO:0005960">
    <property type="term" value="C:glycine cleavage complex"/>
    <property type="evidence" value="ECO:0007669"/>
    <property type="project" value="TreeGrafter"/>
</dbReference>
<accession>A0A3E4F6K7</accession>
<dbReference type="AlphaFoldDB" id="A0A3E4F6K7"/>
<dbReference type="InterPro" id="IPR000192">
    <property type="entry name" value="Aminotrans_V_dom"/>
</dbReference>
<organism evidence="5 7">
    <name type="scientific">Dorea formicigenerans</name>
    <dbReference type="NCBI Taxonomy" id="39486"/>
    <lineage>
        <taxon>Bacteria</taxon>
        <taxon>Bacillati</taxon>
        <taxon>Bacillota</taxon>
        <taxon>Clostridia</taxon>
        <taxon>Lachnospirales</taxon>
        <taxon>Lachnospiraceae</taxon>
        <taxon>Dorea</taxon>
    </lineage>
</organism>
<comment type="function">
    <text evidence="1">The glycine cleavage system catalyzes the degradation of glycine. The P protein binds the alpha-amino group of glycine through its pyridoxal phosphate cofactor; CO(2) is released and the remaining methylamine moiety is then transferred to the lipoamide cofactor of the H protein.</text>
</comment>
<dbReference type="InterPro" id="IPR015424">
    <property type="entry name" value="PyrdxlP-dep_Trfase"/>
</dbReference>
<evidence type="ECO:0000256" key="2">
    <source>
        <dbReference type="ARBA" id="ARBA00022898"/>
    </source>
</evidence>
<dbReference type="EMBL" id="QSVB01000001">
    <property type="protein sequence ID" value="RGN93718.1"/>
    <property type="molecule type" value="Genomic_DNA"/>
</dbReference>
<dbReference type="NCBIfam" id="NF003346">
    <property type="entry name" value="PRK04366.1"/>
    <property type="match status" value="1"/>
</dbReference>
<dbReference type="EMBL" id="QSOI01000008">
    <property type="protein sequence ID" value="RGI84173.1"/>
    <property type="molecule type" value="Genomic_DNA"/>
</dbReference>
<dbReference type="GO" id="GO:0030170">
    <property type="term" value="F:pyridoxal phosphate binding"/>
    <property type="evidence" value="ECO:0007669"/>
    <property type="project" value="TreeGrafter"/>
</dbReference>
<dbReference type="InterPro" id="IPR049316">
    <property type="entry name" value="GDC-P_C"/>
</dbReference>
<dbReference type="InterPro" id="IPR015421">
    <property type="entry name" value="PyrdxlP-dep_Trfase_major"/>
</dbReference>
<dbReference type="SUPFAM" id="SSF53383">
    <property type="entry name" value="PLP-dependent transferases"/>
    <property type="match status" value="1"/>
</dbReference>
<reference evidence="7 8" key="1">
    <citation type="submission" date="2018-08" db="EMBL/GenBank/DDBJ databases">
        <title>A genome reference for cultivated species of the human gut microbiota.</title>
        <authorList>
            <person name="Zou Y."/>
            <person name="Xue W."/>
            <person name="Luo G."/>
        </authorList>
    </citation>
    <scope>NUCLEOTIDE SEQUENCE [LARGE SCALE GENOMIC DNA]</scope>
    <source>
        <strain evidence="6 8">OM03-2</strain>
        <strain evidence="5 7">TM09-19AC</strain>
    </source>
</reference>
<dbReference type="Proteomes" id="UP000260841">
    <property type="component" value="Unassembled WGS sequence"/>
</dbReference>
<keyword evidence="2" id="KW-0663">Pyridoxal phosphate</keyword>
<evidence type="ECO:0000313" key="5">
    <source>
        <dbReference type="EMBL" id="RGI84173.1"/>
    </source>
</evidence>
<dbReference type="GO" id="GO:0019464">
    <property type="term" value="P:glycine decarboxylation via glycine cleavage system"/>
    <property type="evidence" value="ECO:0007669"/>
    <property type="project" value="TreeGrafter"/>
</dbReference>
<evidence type="ECO:0000259" key="3">
    <source>
        <dbReference type="Pfam" id="PF00266"/>
    </source>
</evidence>
<feature type="domain" description="Aminotransferase class V" evidence="3">
    <location>
        <begin position="177"/>
        <end position="297"/>
    </location>
</feature>
<dbReference type="GO" id="GO:0016594">
    <property type="term" value="F:glycine binding"/>
    <property type="evidence" value="ECO:0007669"/>
    <property type="project" value="TreeGrafter"/>
</dbReference>
<evidence type="ECO:0000313" key="6">
    <source>
        <dbReference type="EMBL" id="RGN93718.1"/>
    </source>
</evidence>
<dbReference type="RefSeq" id="WP_117495107.1">
    <property type="nucleotide sequence ID" value="NZ_JAAIOE010000002.1"/>
</dbReference>
<evidence type="ECO:0000256" key="1">
    <source>
        <dbReference type="ARBA" id="ARBA00003788"/>
    </source>
</evidence>